<dbReference type="RefSeq" id="XP_001876487.1">
    <property type="nucleotide sequence ID" value="XM_001876452.1"/>
</dbReference>
<dbReference type="Proteomes" id="UP000001194">
    <property type="component" value="Unassembled WGS sequence"/>
</dbReference>
<organism evidence="2">
    <name type="scientific">Laccaria bicolor (strain S238N-H82 / ATCC MYA-4686)</name>
    <name type="common">Bicoloured deceiver</name>
    <name type="synonym">Laccaria laccata var. bicolor</name>
    <dbReference type="NCBI Taxonomy" id="486041"/>
    <lineage>
        <taxon>Eukaryota</taxon>
        <taxon>Fungi</taxon>
        <taxon>Dikarya</taxon>
        <taxon>Basidiomycota</taxon>
        <taxon>Agaricomycotina</taxon>
        <taxon>Agaricomycetes</taxon>
        <taxon>Agaricomycetidae</taxon>
        <taxon>Agaricales</taxon>
        <taxon>Agaricineae</taxon>
        <taxon>Hydnangiaceae</taxon>
        <taxon>Laccaria</taxon>
    </lineage>
</organism>
<proteinExistence type="predicted"/>
<dbReference type="KEGG" id="lbc:LACBIDRAFT_311390"/>
<reference evidence="1 2" key="1">
    <citation type="journal article" date="2008" name="Nature">
        <title>The genome of Laccaria bicolor provides insights into mycorrhizal symbiosis.</title>
        <authorList>
            <person name="Martin F."/>
            <person name="Aerts A."/>
            <person name="Ahren D."/>
            <person name="Brun A."/>
            <person name="Danchin E.G.J."/>
            <person name="Duchaussoy F."/>
            <person name="Gibon J."/>
            <person name="Kohler A."/>
            <person name="Lindquist E."/>
            <person name="Pereda V."/>
            <person name="Salamov A."/>
            <person name="Shapiro H.J."/>
            <person name="Wuyts J."/>
            <person name="Blaudez D."/>
            <person name="Buee M."/>
            <person name="Brokstein P."/>
            <person name="Canbaeck B."/>
            <person name="Cohen D."/>
            <person name="Courty P.E."/>
            <person name="Coutinho P.M."/>
            <person name="Delaruelle C."/>
            <person name="Detter J.C."/>
            <person name="Deveau A."/>
            <person name="DiFazio S."/>
            <person name="Duplessis S."/>
            <person name="Fraissinet-Tachet L."/>
            <person name="Lucic E."/>
            <person name="Frey-Klett P."/>
            <person name="Fourrey C."/>
            <person name="Feussner I."/>
            <person name="Gay G."/>
            <person name="Grimwood J."/>
            <person name="Hoegger P.J."/>
            <person name="Jain P."/>
            <person name="Kilaru S."/>
            <person name="Labbe J."/>
            <person name="Lin Y.C."/>
            <person name="Legue V."/>
            <person name="Le Tacon F."/>
            <person name="Marmeisse R."/>
            <person name="Melayah D."/>
            <person name="Montanini B."/>
            <person name="Muratet M."/>
            <person name="Nehls U."/>
            <person name="Niculita-Hirzel H."/>
            <person name="Oudot-Le Secq M.P."/>
            <person name="Peter M."/>
            <person name="Quesneville H."/>
            <person name="Rajashekar B."/>
            <person name="Reich M."/>
            <person name="Rouhier N."/>
            <person name="Schmutz J."/>
            <person name="Yin T."/>
            <person name="Chalot M."/>
            <person name="Henrissat B."/>
            <person name="Kuees U."/>
            <person name="Lucas S."/>
            <person name="Van de Peer Y."/>
            <person name="Podila G.K."/>
            <person name="Polle A."/>
            <person name="Pukkila P.J."/>
            <person name="Richardson P.M."/>
            <person name="Rouze P."/>
            <person name="Sanders I.R."/>
            <person name="Stajich J.E."/>
            <person name="Tunlid A."/>
            <person name="Tuskan G."/>
            <person name="Grigoriev I.V."/>
        </authorList>
    </citation>
    <scope>NUCLEOTIDE SEQUENCE [LARGE SCALE GENOMIC DNA]</scope>
    <source>
        <strain evidence="2">S238N-H82 / ATCC MYA-4686</strain>
    </source>
</reference>
<dbReference type="AlphaFoldDB" id="B0CZW7"/>
<dbReference type="HOGENOM" id="CLU_3050711_0_0_1"/>
<dbReference type="EMBL" id="DS547094">
    <property type="protein sequence ID" value="EDR12223.1"/>
    <property type="molecule type" value="Genomic_DNA"/>
</dbReference>
<sequence length="54" mass="6312">MIGCNRGWESMLDDSYSFLDKPVFFEFLQDFLDVFVTLEECKLFVSSYGNSGQR</sequence>
<dbReference type="InParanoid" id="B0CZW7"/>
<evidence type="ECO:0000313" key="1">
    <source>
        <dbReference type="EMBL" id="EDR12223.1"/>
    </source>
</evidence>
<accession>B0CZW7</accession>
<name>B0CZW7_LACBS</name>
<keyword evidence="2" id="KW-1185">Reference proteome</keyword>
<protein>
    <submittedName>
        <fullName evidence="1">Predicted protein</fullName>
    </submittedName>
</protein>
<gene>
    <name evidence="1" type="ORF">LACBIDRAFT_311390</name>
</gene>
<evidence type="ECO:0000313" key="2">
    <source>
        <dbReference type="Proteomes" id="UP000001194"/>
    </source>
</evidence>
<dbReference type="GeneID" id="6072140"/>